<reference evidence="3" key="1">
    <citation type="journal article" date="2019" name="Int. J. Syst. Evol. Microbiol.">
        <title>The Global Catalogue of Microorganisms (GCM) 10K type strain sequencing project: providing services to taxonomists for standard genome sequencing and annotation.</title>
        <authorList>
            <consortium name="The Broad Institute Genomics Platform"/>
            <consortium name="The Broad Institute Genome Sequencing Center for Infectious Disease"/>
            <person name="Wu L."/>
            <person name="Ma J."/>
        </authorList>
    </citation>
    <scope>NUCLEOTIDE SEQUENCE [LARGE SCALE GENOMIC DNA]</scope>
    <source>
        <strain evidence="3">TBRC 5832</strain>
    </source>
</reference>
<dbReference type="Proteomes" id="UP001595867">
    <property type="component" value="Unassembled WGS sequence"/>
</dbReference>
<evidence type="ECO:0000256" key="1">
    <source>
        <dbReference type="SAM" id="SignalP"/>
    </source>
</evidence>
<keyword evidence="1" id="KW-0732">Signal</keyword>
<accession>A0ABV8IWV3</accession>
<comment type="caution">
    <text evidence="2">The sequence shown here is derived from an EMBL/GenBank/DDBJ whole genome shotgun (WGS) entry which is preliminary data.</text>
</comment>
<evidence type="ECO:0000313" key="3">
    <source>
        <dbReference type="Proteomes" id="UP001595867"/>
    </source>
</evidence>
<dbReference type="RefSeq" id="WP_378069321.1">
    <property type="nucleotide sequence ID" value="NZ_JBHSBL010000019.1"/>
</dbReference>
<sequence length="168" mass="18827">MFRRFPRTLIAIMMTVSASVTGVLVASPASAHPVSWGWSDNHTLCTESWCVRSGNVVRMWQAILWVDGFDNGQGTAFIDGGYGVNTHNQTFQYQYIYIGDNQSDGEVGPITWGFAQTFCDDWISGSYTYYTYCGQPSGTRSMQMRENRSTGEWSFVNPRTGAWTGTNH</sequence>
<gene>
    <name evidence="2" type="ORF">ACFO0C_26130</name>
</gene>
<dbReference type="InterPro" id="IPR036366">
    <property type="entry name" value="PGBDSf"/>
</dbReference>
<dbReference type="Gene3D" id="1.10.101.10">
    <property type="entry name" value="PGBD-like superfamily/PGBD"/>
    <property type="match status" value="1"/>
</dbReference>
<proteinExistence type="predicted"/>
<name>A0ABV8IWV3_9ACTN</name>
<keyword evidence="3" id="KW-1185">Reference proteome</keyword>
<feature type="signal peptide" evidence="1">
    <location>
        <begin position="1"/>
        <end position="31"/>
    </location>
</feature>
<organism evidence="2 3">
    <name type="scientific">Actinoplanes subglobosus</name>
    <dbReference type="NCBI Taxonomy" id="1547892"/>
    <lineage>
        <taxon>Bacteria</taxon>
        <taxon>Bacillati</taxon>
        <taxon>Actinomycetota</taxon>
        <taxon>Actinomycetes</taxon>
        <taxon>Micromonosporales</taxon>
        <taxon>Micromonosporaceae</taxon>
        <taxon>Actinoplanes</taxon>
    </lineage>
</organism>
<dbReference type="EMBL" id="JBHSBL010000019">
    <property type="protein sequence ID" value="MFC4068421.1"/>
    <property type="molecule type" value="Genomic_DNA"/>
</dbReference>
<feature type="chain" id="PRO_5046005957" evidence="1">
    <location>
        <begin position="32"/>
        <end position="168"/>
    </location>
</feature>
<protein>
    <submittedName>
        <fullName evidence="2">Peptidoglycan-binding protein</fullName>
    </submittedName>
</protein>
<evidence type="ECO:0000313" key="2">
    <source>
        <dbReference type="EMBL" id="MFC4068421.1"/>
    </source>
</evidence>